<dbReference type="InterPro" id="IPR001509">
    <property type="entry name" value="Epimerase_deHydtase"/>
</dbReference>
<comment type="caution">
    <text evidence="2">The sequence shown here is derived from an EMBL/GenBank/DDBJ whole genome shotgun (WGS) entry which is preliminary data.</text>
</comment>
<proteinExistence type="predicted"/>
<dbReference type="EMBL" id="JARWBG010000005">
    <property type="protein sequence ID" value="MDH2388503.1"/>
    <property type="molecule type" value="Genomic_DNA"/>
</dbReference>
<evidence type="ECO:0000313" key="3">
    <source>
        <dbReference type="Proteomes" id="UP001223144"/>
    </source>
</evidence>
<dbReference type="RefSeq" id="WP_279926804.1">
    <property type="nucleotide sequence ID" value="NZ_JARWBG010000005.1"/>
</dbReference>
<evidence type="ECO:0000259" key="1">
    <source>
        <dbReference type="Pfam" id="PF01370"/>
    </source>
</evidence>
<gene>
    <name evidence="2" type="ORF">QCN29_06845</name>
</gene>
<dbReference type="InterPro" id="IPR051783">
    <property type="entry name" value="NAD(P)-dependent_oxidoreduct"/>
</dbReference>
<name>A0ABT6HJR3_9ACTN</name>
<keyword evidence="3" id="KW-1185">Reference proteome</keyword>
<feature type="domain" description="NAD-dependent epimerase/dehydratase" evidence="1">
    <location>
        <begin position="3"/>
        <end position="198"/>
    </location>
</feature>
<accession>A0ABT6HJR3</accession>
<dbReference type="Proteomes" id="UP001223144">
    <property type="component" value="Unassembled WGS sequence"/>
</dbReference>
<organism evidence="2 3">
    <name type="scientific">Streptomyces chengmaiensis</name>
    <dbReference type="NCBI Taxonomy" id="3040919"/>
    <lineage>
        <taxon>Bacteria</taxon>
        <taxon>Bacillati</taxon>
        <taxon>Actinomycetota</taxon>
        <taxon>Actinomycetes</taxon>
        <taxon>Kitasatosporales</taxon>
        <taxon>Streptomycetaceae</taxon>
        <taxon>Streptomyces</taxon>
    </lineage>
</organism>
<evidence type="ECO:0000313" key="2">
    <source>
        <dbReference type="EMBL" id="MDH2388503.1"/>
    </source>
</evidence>
<dbReference type="PANTHER" id="PTHR48079:SF6">
    <property type="entry name" value="NAD(P)-BINDING DOMAIN-CONTAINING PROTEIN-RELATED"/>
    <property type="match status" value="1"/>
</dbReference>
<dbReference type="PANTHER" id="PTHR48079">
    <property type="entry name" value="PROTEIN YEEZ"/>
    <property type="match status" value="1"/>
</dbReference>
<protein>
    <submittedName>
        <fullName evidence="2">NAD-dependent epimerase/dehydratase family protein</fullName>
    </submittedName>
</protein>
<dbReference type="SUPFAM" id="SSF51735">
    <property type="entry name" value="NAD(P)-binding Rossmann-fold domains"/>
    <property type="match status" value="1"/>
</dbReference>
<dbReference type="Pfam" id="PF01370">
    <property type="entry name" value="Epimerase"/>
    <property type="match status" value="1"/>
</dbReference>
<sequence length="348" mass="37604">MRILIVGGSVFLGRAFVAEALRRGHEVTVFNRGKSGADSAGVEVVRGNRQSAEDLDRLAENRTWDVVVDTCGFEPQVVAQSAKALSGHAGTYLFVSSFHAYAGWPGEPVDEKSPRHPCAPDAASDDVVYNALKAGCERAVEQSFEGRTLTLGPGLIVGPHENTGRLLWWLERFARGGRVLVPGSPDRPVRLVDARDIAVFGLDRAEAGDSNRYLVTGRGGEGRDGDVDTLGDLFAHCAEVTGSDAEPVWVDDDFLLEHEVAVWTGLPFWAADVPALAGTWRASSAKAEAAGLRLRPLPDTVRDTWEWLRERGPSDGPYRQGDTLLGIAPDRERELLAAWDARQQGGAA</sequence>
<dbReference type="Gene3D" id="3.40.50.720">
    <property type="entry name" value="NAD(P)-binding Rossmann-like Domain"/>
    <property type="match status" value="1"/>
</dbReference>
<reference evidence="2 3" key="1">
    <citation type="submission" date="2023-04" db="EMBL/GenBank/DDBJ databases">
        <title>Streptomyces chengmaiensis sp. nov. isolated from the stem of mangrove plant in Hainan.</title>
        <authorList>
            <person name="Huang X."/>
            <person name="Zhou S."/>
            <person name="Chu X."/>
            <person name="Xie Y."/>
            <person name="Lin Y."/>
        </authorList>
    </citation>
    <scope>NUCLEOTIDE SEQUENCE [LARGE SCALE GENOMIC DNA]</scope>
    <source>
        <strain evidence="2 3">HNM0663</strain>
    </source>
</reference>
<dbReference type="InterPro" id="IPR036291">
    <property type="entry name" value="NAD(P)-bd_dom_sf"/>
</dbReference>